<feature type="transmembrane region" description="Helical" evidence="1">
    <location>
        <begin position="33"/>
        <end position="52"/>
    </location>
</feature>
<dbReference type="EMBL" id="BJXW01000021">
    <property type="protein sequence ID" value="GEN31638.1"/>
    <property type="molecule type" value="Genomic_DNA"/>
</dbReference>
<feature type="transmembrane region" description="Helical" evidence="1">
    <location>
        <begin position="7"/>
        <end position="27"/>
    </location>
</feature>
<dbReference type="AlphaFoldDB" id="A0A511V141"/>
<evidence type="ECO:0000256" key="1">
    <source>
        <dbReference type="SAM" id="Phobius"/>
    </source>
</evidence>
<protein>
    <recommendedName>
        <fullName evidence="4">Membrane protein YndM</fullName>
    </recommendedName>
</protein>
<name>A0A511V141_9BACI</name>
<sequence>MKHVKVLGIKWVVVLVIVLSLFGIFDHMPLENLLWMSLLITVFSYVLGDMIFYRYFGNIMALILDFALAFVLFWYLGNLFIGAEYAIVPIAFFSAFFFLCSELFIHGYLSHLFAKTYQKESRDMKALQKLRVEFAEESDIQPPIDKENE</sequence>
<dbReference type="OrthoDB" id="2111682at2"/>
<dbReference type="InterPro" id="IPR019649">
    <property type="entry name" value="DUF2512"/>
</dbReference>
<accession>A0A511V141</accession>
<evidence type="ECO:0000313" key="3">
    <source>
        <dbReference type="Proteomes" id="UP000321491"/>
    </source>
</evidence>
<proteinExistence type="predicted"/>
<keyword evidence="1" id="KW-0812">Transmembrane</keyword>
<dbReference type="Pfam" id="PF10710">
    <property type="entry name" value="DUF2512"/>
    <property type="match status" value="1"/>
</dbReference>
<keyword evidence="1" id="KW-1133">Transmembrane helix</keyword>
<feature type="transmembrane region" description="Helical" evidence="1">
    <location>
        <begin position="87"/>
        <end position="109"/>
    </location>
</feature>
<dbReference type="RefSeq" id="WP_146938014.1">
    <property type="nucleotide sequence ID" value="NZ_BJXW01000021.1"/>
</dbReference>
<evidence type="ECO:0000313" key="2">
    <source>
        <dbReference type="EMBL" id="GEN31638.1"/>
    </source>
</evidence>
<keyword evidence="3" id="KW-1185">Reference proteome</keyword>
<evidence type="ECO:0008006" key="4">
    <source>
        <dbReference type="Google" id="ProtNLM"/>
    </source>
</evidence>
<gene>
    <name evidence="2" type="ORF">CQU01_18760</name>
</gene>
<feature type="transmembrane region" description="Helical" evidence="1">
    <location>
        <begin position="59"/>
        <end position="81"/>
    </location>
</feature>
<organism evidence="2 3">
    <name type="scientific">Cerasibacillus quisquiliarum</name>
    <dbReference type="NCBI Taxonomy" id="227865"/>
    <lineage>
        <taxon>Bacteria</taxon>
        <taxon>Bacillati</taxon>
        <taxon>Bacillota</taxon>
        <taxon>Bacilli</taxon>
        <taxon>Bacillales</taxon>
        <taxon>Bacillaceae</taxon>
        <taxon>Cerasibacillus</taxon>
    </lineage>
</organism>
<keyword evidence="1" id="KW-0472">Membrane</keyword>
<comment type="caution">
    <text evidence="2">The sequence shown here is derived from an EMBL/GenBank/DDBJ whole genome shotgun (WGS) entry which is preliminary data.</text>
</comment>
<reference evidence="2 3" key="1">
    <citation type="submission" date="2019-07" db="EMBL/GenBank/DDBJ databases">
        <title>Whole genome shotgun sequence of Cerasibacillus quisquiliarum NBRC 102429.</title>
        <authorList>
            <person name="Hosoyama A."/>
            <person name="Uohara A."/>
            <person name="Ohji S."/>
            <person name="Ichikawa N."/>
        </authorList>
    </citation>
    <scope>NUCLEOTIDE SEQUENCE [LARGE SCALE GENOMIC DNA]</scope>
    <source>
        <strain evidence="2 3">NBRC 102429</strain>
    </source>
</reference>
<dbReference type="Proteomes" id="UP000321491">
    <property type="component" value="Unassembled WGS sequence"/>
</dbReference>